<proteinExistence type="predicted"/>
<gene>
    <name evidence="1" type="ORF">EWH12_04485</name>
</gene>
<organism evidence="1 2">
    <name type="scientific">Sphingobium cupriresistens</name>
    <dbReference type="NCBI Taxonomy" id="1132417"/>
    <lineage>
        <taxon>Bacteria</taxon>
        <taxon>Pseudomonadati</taxon>
        <taxon>Pseudomonadota</taxon>
        <taxon>Alphaproteobacteria</taxon>
        <taxon>Sphingomonadales</taxon>
        <taxon>Sphingomonadaceae</taxon>
        <taxon>Sphingobium</taxon>
    </lineage>
</organism>
<evidence type="ECO:0000313" key="1">
    <source>
        <dbReference type="EMBL" id="RYM13488.1"/>
    </source>
</evidence>
<reference evidence="1 2" key="1">
    <citation type="submission" date="2019-02" db="EMBL/GenBank/DDBJ databases">
        <authorList>
            <person name="Feng G."/>
        </authorList>
    </citation>
    <scope>NUCLEOTIDE SEQUENCE [LARGE SCALE GENOMIC DNA]</scope>
    <source>
        <strain evidence="1 2">CCTCC AB 2011146</strain>
    </source>
</reference>
<accession>A0A8G1ZIF6</accession>
<dbReference type="Proteomes" id="UP000291572">
    <property type="component" value="Unassembled WGS sequence"/>
</dbReference>
<protein>
    <submittedName>
        <fullName evidence="1">Uncharacterized protein</fullName>
    </submittedName>
</protein>
<comment type="caution">
    <text evidence="1">The sequence shown here is derived from an EMBL/GenBank/DDBJ whole genome shotgun (WGS) entry which is preliminary data.</text>
</comment>
<sequence length="128" mass="14045">MAAIGFMALGGCDTYTVPVDATYKRPAFDGTSVDYVDYRLNLTVPARYAPIMARNLASTTATIAECASGVAFAKVPNLTQNREMGFQSQFRLKYTVPMNHMCVTVAGGRLFERFETLPTPLKPLVLLQ</sequence>
<evidence type="ECO:0000313" key="2">
    <source>
        <dbReference type="Proteomes" id="UP000291572"/>
    </source>
</evidence>
<dbReference type="AlphaFoldDB" id="A0A8G1ZIF6"/>
<name>A0A8G1ZIF6_9SPHN</name>
<dbReference type="EMBL" id="SEOO01000005">
    <property type="protein sequence ID" value="RYM13488.1"/>
    <property type="molecule type" value="Genomic_DNA"/>
</dbReference>
<dbReference type="RefSeq" id="WP_129925857.1">
    <property type="nucleotide sequence ID" value="NZ_CBDAEM010000002.1"/>
</dbReference>